<dbReference type="OrthoDB" id="10587663at2759"/>
<dbReference type="AlphaFoldDB" id="A0A813WBA5"/>
<evidence type="ECO:0000313" key="1">
    <source>
        <dbReference type="EMBL" id="CAF0848857.1"/>
    </source>
</evidence>
<comment type="caution">
    <text evidence="1">The sequence shown here is derived from an EMBL/GenBank/DDBJ whole genome shotgun (WGS) entry which is preliminary data.</text>
</comment>
<keyword evidence="2" id="KW-1185">Reference proteome</keyword>
<name>A0A813WBA5_9BILA</name>
<reference evidence="1" key="1">
    <citation type="submission" date="2021-02" db="EMBL/GenBank/DDBJ databases">
        <authorList>
            <person name="Nowell W R."/>
        </authorList>
    </citation>
    <scope>NUCLEOTIDE SEQUENCE</scope>
    <source>
        <strain evidence="1">Ploen Becks lab</strain>
    </source>
</reference>
<dbReference type="EMBL" id="CAJNOC010001254">
    <property type="protein sequence ID" value="CAF0848857.1"/>
    <property type="molecule type" value="Genomic_DNA"/>
</dbReference>
<accession>A0A813WBA5</accession>
<organism evidence="1 2">
    <name type="scientific">Brachionus calyciflorus</name>
    <dbReference type="NCBI Taxonomy" id="104777"/>
    <lineage>
        <taxon>Eukaryota</taxon>
        <taxon>Metazoa</taxon>
        <taxon>Spiralia</taxon>
        <taxon>Gnathifera</taxon>
        <taxon>Rotifera</taxon>
        <taxon>Eurotatoria</taxon>
        <taxon>Monogononta</taxon>
        <taxon>Pseudotrocha</taxon>
        <taxon>Ploima</taxon>
        <taxon>Brachionidae</taxon>
        <taxon>Brachionus</taxon>
    </lineage>
</organism>
<dbReference type="Proteomes" id="UP000663879">
    <property type="component" value="Unassembled WGS sequence"/>
</dbReference>
<proteinExistence type="predicted"/>
<evidence type="ECO:0000313" key="2">
    <source>
        <dbReference type="Proteomes" id="UP000663879"/>
    </source>
</evidence>
<sequence length="241" mass="28125">MFENTEQNDTYNKPIPPDSIVHDIKFKNKIGYLGLLAEMCTNYSREFDYILKSNYSLTSFENSNEEEEIIKKKVKKRKLDEISDENVDQNRNTKHKIFDLLDTNDSEKSNPNLKKSKISYLEKDNVKKKYEENSSINNGSIHDQSGNITQGFRSPLSCKWFSNGQICRYHTYSDRELDEHVKIHRNYALLNDYNFYSFVKQSLNSNKSSSKDTDSISYLKNAENLLKEHMGVLFVVVVGKQ</sequence>
<gene>
    <name evidence="1" type="ORF">OXX778_LOCUS8841</name>
</gene>
<protein>
    <submittedName>
        <fullName evidence="1">Uncharacterized protein</fullName>
    </submittedName>
</protein>